<gene>
    <name evidence="2" type="ORF">TNCV_337111</name>
</gene>
<name>A0A8X6UW84_TRICX</name>
<sequence length="130" mass="14635">MPTSDAQSDHTSRIPLRCFQCQRFGHSKTVCRGQPQPALDVQRRCHGHSRLAKRRKSDGRSVALRPSSSGSLRGATCEDLLTSLYLLELPWSKDSTCRSQIHHIHVPARMRCSSKETFLKSTMTDASAWL</sequence>
<evidence type="ECO:0000313" key="3">
    <source>
        <dbReference type="Proteomes" id="UP000887159"/>
    </source>
</evidence>
<protein>
    <submittedName>
        <fullName evidence="2">Uncharacterized protein</fullName>
    </submittedName>
</protein>
<keyword evidence="3" id="KW-1185">Reference proteome</keyword>
<dbReference type="Proteomes" id="UP000887159">
    <property type="component" value="Unassembled WGS sequence"/>
</dbReference>
<accession>A0A8X6UW84</accession>
<evidence type="ECO:0000313" key="2">
    <source>
        <dbReference type="EMBL" id="GFX90133.1"/>
    </source>
</evidence>
<dbReference type="AlphaFoldDB" id="A0A8X6UW84"/>
<comment type="caution">
    <text evidence="2">The sequence shown here is derived from an EMBL/GenBank/DDBJ whole genome shotgun (WGS) entry which is preliminary data.</text>
</comment>
<feature type="region of interest" description="Disordered" evidence="1">
    <location>
        <begin position="42"/>
        <end position="72"/>
    </location>
</feature>
<evidence type="ECO:0000256" key="1">
    <source>
        <dbReference type="SAM" id="MobiDB-lite"/>
    </source>
</evidence>
<proteinExistence type="predicted"/>
<dbReference type="EMBL" id="BMAU01021090">
    <property type="protein sequence ID" value="GFX90133.1"/>
    <property type="molecule type" value="Genomic_DNA"/>
</dbReference>
<reference evidence="2" key="1">
    <citation type="submission" date="2020-08" db="EMBL/GenBank/DDBJ databases">
        <title>Multicomponent nature underlies the extraordinary mechanical properties of spider dragline silk.</title>
        <authorList>
            <person name="Kono N."/>
            <person name="Nakamura H."/>
            <person name="Mori M."/>
            <person name="Yoshida Y."/>
            <person name="Ohtoshi R."/>
            <person name="Malay A.D."/>
            <person name="Moran D.A.P."/>
            <person name="Tomita M."/>
            <person name="Numata K."/>
            <person name="Arakawa K."/>
        </authorList>
    </citation>
    <scope>NUCLEOTIDE SEQUENCE</scope>
</reference>
<organism evidence="2 3">
    <name type="scientific">Trichonephila clavipes</name>
    <name type="common">Golden silk orbweaver</name>
    <name type="synonym">Nephila clavipes</name>
    <dbReference type="NCBI Taxonomy" id="2585209"/>
    <lineage>
        <taxon>Eukaryota</taxon>
        <taxon>Metazoa</taxon>
        <taxon>Ecdysozoa</taxon>
        <taxon>Arthropoda</taxon>
        <taxon>Chelicerata</taxon>
        <taxon>Arachnida</taxon>
        <taxon>Araneae</taxon>
        <taxon>Araneomorphae</taxon>
        <taxon>Entelegynae</taxon>
        <taxon>Araneoidea</taxon>
        <taxon>Nephilidae</taxon>
        <taxon>Trichonephila</taxon>
    </lineage>
</organism>
<feature type="compositionally biased region" description="Basic residues" evidence="1">
    <location>
        <begin position="44"/>
        <end position="57"/>
    </location>
</feature>